<feature type="non-terminal residue" evidence="3">
    <location>
        <position position="810"/>
    </location>
</feature>
<proteinExistence type="predicted"/>
<dbReference type="GO" id="GO:0005615">
    <property type="term" value="C:extracellular space"/>
    <property type="evidence" value="ECO:0007669"/>
    <property type="project" value="TreeGrafter"/>
</dbReference>
<dbReference type="Pfam" id="PF00246">
    <property type="entry name" value="Peptidase_M14"/>
    <property type="match status" value="1"/>
</dbReference>
<name>A0A3B0R192_9ZZZZ</name>
<dbReference type="InterPro" id="IPR008969">
    <property type="entry name" value="CarboxyPept-like_regulatory"/>
</dbReference>
<dbReference type="AlphaFoldDB" id="A0A3B0R192"/>
<dbReference type="SMART" id="SM00631">
    <property type="entry name" value="Zn_pept"/>
    <property type="match status" value="1"/>
</dbReference>
<dbReference type="EMBL" id="UOEB01000229">
    <property type="protein sequence ID" value="VAV85497.1"/>
    <property type="molecule type" value="Genomic_DNA"/>
</dbReference>
<protein>
    <recommendedName>
        <fullName evidence="2">Peptidase M14 domain-containing protein</fullName>
    </recommendedName>
</protein>
<dbReference type="PRINTS" id="PR00765">
    <property type="entry name" value="CRBOXYPTASEA"/>
</dbReference>
<dbReference type="Pfam" id="PF18962">
    <property type="entry name" value="Por_Secre_tail"/>
    <property type="match status" value="1"/>
</dbReference>
<dbReference type="SUPFAM" id="SSF53187">
    <property type="entry name" value="Zn-dependent exopeptidases"/>
    <property type="match status" value="1"/>
</dbReference>
<evidence type="ECO:0000313" key="3">
    <source>
        <dbReference type="EMBL" id="VAV85497.1"/>
    </source>
</evidence>
<dbReference type="GO" id="GO:0008270">
    <property type="term" value="F:zinc ion binding"/>
    <property type="evidence" value="ECO:0007669"/>
    <property type="project" value="InterPro"/>
</dbReference>
<dbReference type="InterPro" id="IPR050753">
    <property type="entry name" value="Peptidase_M14_domain"/>
</dbReference>
<dbReference type="InterPro" id="IPR000834">
    <property type="entry name" value="Peptidase_M14"/>
</dbReference>
<dbReference type="Gene3D" id="3.40.630.10">
    <property type="entry name" value="Zn peptidases"/>
    <property type="match status" value="1"/>
</dbReference>
<dbReference type="InterPro" id="IPR044023">
    <property type="entry name" value="Ig_7"/>
</dbReference>
<dbReference type="GO" id="GO:0004181">
    <property type="term" value="F:metallocarboxypeptidase activity"/>
    <property type="evidence" value="ECO:0007669"/>
    <property type="project" value="InterPro"/>
</dbReference>
<dbReference type="PANTHER" id="PTHR11532:SF62">
    <property type="entry name" value="CARBOXYPEPTIDASE D"/>
    <property type="match status" value="1"/>
</dbReference>
<gene>
    <name evidence="3" type="ORF">MNBD_BACTEROID02-14</name>
</gene>
<feature type="domain" description="Peptidase M14" evidence="2">
    <location>
        <begin position="117"/>
        <end position="420"/>
    </location>
</feature>
<organism evidence="3">
    <name type="scientific">hydrothermal vent metagenome</name>
    <dbReference type="NCBI Taxonomy" id="652676"/>
    <lineage>
        <taxon>unclassified sequences</taxon>
        <taxon>metagenomes</taxon>
        <taxon>ecological metagenomes</taxon>
    </lineage>
</organism>
<evidence type="ECO:0000259" key="2">
    <source>
        <dbReference type="PROSITE" id="PS52035"/>
    </source>
</evidence>
<dbReference type="Pfam" id="PF19081">
    <property type="entry name" value="Ig_7"/>
    <property type="match status" value="1"/>
</dbReference>
<reference evidence="3" key="1">
    <citation type="submission" date="2018-06" db="EMBL/GenBank/DDBJ databases">
        <authorList>
            <person name="Zhirakovskaya E."/>
        </authorList>
    </citation>
    <scope>NUCLEOTIDE SEQUENCE</scope>
</reference>
<dbReference type="NCBIfam" id="TIGR04183">
    <property type="entry name" value="Por_Secre_tail"/>
    <property type="match status" value="1"/>
</dbReference>
<accession>A0A3B0R192</accession>
<dbReference type="PROSITE" id="PS52035">
    <property type="entry name" value="PEPTIDASE_M14"/>
    <property type="match status" value="1"/>
</dbReference>
<evidence type="ECO:0000256" key="1">
    <source>
        <dbReference type="ARBA" id="ARBA00023180"/>
    </source>
</evidence>
<dbReference type="CDD" id="cd11308">
    <property type="entry name" value="Peptidase_M14NE-CP-C_like"/>
    <property type="match status" value="1"/>
</dbReference>
<dbReference type="InterPro" id="IPR026444">
    <property type="entry name" value="Secre_tail"/>
</dbReference>
<dbReference type="PANTHER" id="PTHR11532">
    <property type="entry name" value="PROTEASE M14 CARBOXYPEPTIDASE"/>
    <property type="match status" value="1"/>
</dbReference>
<keyword evidence="1" id="KW-0325">Glycoprotein</keyword>
<dbReference type="CDD" id="cd18173">
    <property type="entry name" value="M14_CP_bacteria"/>
    <property type="match status" value="1"/>
</dbReference>
<dbReference type="Pfam" id="PF13620">
    <property type="entry name" value="CarboxypepD_reg"/>
    <property type="match status" value="1"/>
</dbReference>
<dbReference type="SUPFAM" id="SSF49464">
    <property type="entry name" value="Carboxypeptidase regulatory domain-like"/>
    <property type="match status" value="1"/>
</dbReference>
<dbReference type="Gene3D" id="2.60.40.1120">
    <property type="entry name" value="Carboxypeptidase-like, regulatory domain"/>
    <property type="match status" value="1"/>
</dbReference>
<dbReference type="GO" id="GO:0006518">
    <property type="term" value="P:peptide metabolic process"/>
    <property type="evidence" value="ECO:0007669"/>
    <property type="project" value="TreeGrafter"/>
</dbReference>
<dbReference type="GO" id="GO:0016485">
    <property type="term" value="P:protein processing"/>
    <property type="evidence" value="ECO:0007669"/>
    <property type="project" value="TreeGrafter"/>
</dbReference>
<sequence length="810" mass="89648">MKNITYLSFALLFVCNSIIAQNLNRQKAETYLQSKGEVCFVFTANNEEQFKEISGFLSIGHKVNRETLEIEAYANPETFKKFLSYGLPYKINKSDNEFTPKNPNYAAAAGWDVTWDAYPTYSEYTAKMQYFASTYPTLCSLQSIGTTQNGRDLWVLKISDNVSTNEAEPEFLYSSTMHGDELAGFPLMIRLIDYLLTNYGTDTEVTNLVNSTVIYINPNANPDGSYRTAGNNTITNPIRANASGQDLNRNYPDNQNIGRINGNSGNTSRLHFSSTGGVYENETQAFMKFEVSRDIVLAANFHGGIELVNYAYDNTYSLHADQDFYEYISVEYATNAQTNSPGDPTYMTVDKDSGTFPSAGVTNGAAWYVVYGGRQDYMNFYRHAKEVTIELSDVKWISGNQLPNLWNYNKQALLDYIKQANYGFQGTVTDQSGNPVAAKVSISRDALNSWVTSNSDLGDYYKLIEAGTYSVTYEASGYISQTINVTVTNNTKTVQNVTLVASTPEPTANNITINSGETASLTATGSGTINWYQNINDTSPVFTGSNYTTPVLVVDTSYFVEDVITKANVGSSDNTANGGFFAGGLTERYLVFDCTEPVKLSTVTINAQQAGEIEVQLQDSSGNMLDSRVIIVETAGIQQINLDFIIPVGTDMRLTSVEMSSGFNLHRNNAGVSYPYTNGSISIKNSNAGTGFYYFFYDWNIQDLKSSRKEVVVTVQGTLGLTDNILNDASVYPNPFNNSIEVKLPTNINTSDIELTLYDIRGRIFNINTQYNGSDNLKISDLQKLSTGTYLLKITDKISGLETVKKILKE</sequence>